<sequence>MSTNINSGDSSLKDLLALSTSAQGSHKTDESIKPMNQEDRQWLMEAMQSLVKESDPIRQMKEIIQELNEIENPSTSDVEKVEILYEKLTNLVCDIDLALDFSQDNVEVQHRLFETDLLDRFLNIIQDSSNSTKTKLKALSAISAIVRGHHGISKRFFELHGIEALLECFTNAFDSEDATLVNRCVIITANIVIALRSHPTCKEMPELENLTTCLMGMHIKLKLKADKYHEALDYLESAL</sequence>
<dbReference type="Gene3D" id="1.25.10.10">
    <property type="entry name" value="Leucine-rich Repeat Variant"/>
    <property type="match status" value="1"/>
</dbReference>
<organism evidence="3 4">
    <name type="scientific">Acrobeloides nanus</name>
    <dbReference type="NCBI Taxonomy" id="290746"/>
    <lineage>
        <taxon>Eukaryota</taxon>
        <taxon>Metazoa</taxon>
        <taxon>Ecdysozoa</taxon>
        <taxon>Nematoda</taxon>
        <taxon>Chromadorea</taxon>
        <taxon>Rhabditida</taxon>
        <taxon>Tylenchina</taxon>
        <taxon>Cephalobomorpha</taxon>
        <taxon>Cephaloboidea</taxon>
        <taxon>Cephalobidae</taxon>
        <taxon>Acrobeloides</taxon>
    </lineage>
</organism>
<accession>A0A914C9T7</accession>
<name>A0A914C9T7_9BILA</name>
<dbReference type="InterPro" id="IPR013918">
    <property type="entry name" value="Nucleotide_exch_fac_Fes1"/>
</dbReference>
<dbReference type="InterPro" id="IPR050693">
    <property type="entry name" value="Hsp70_NEF-Inhibitors"/>
</dbReference>
<dbReference type="PANTHER" id="PTHR19316">
    <property type="entry name" value="PROTEIN FOLDING REGULATOR"/>
    <property type="match status" value="1"/>
</dbReference>
<keyword evidence="3" id="KW-1185">Reference proteome</keyword>
<evidence type="ECO:0000313" key="3">
    <source>
        <dbReference type="Proteomes" id="UP000887540"/>
    </source>
</evidence>
<feature type="domain" description="Nucleotide exchange factor Fes1" evidence="2">
    <location>
        <begin position="12"/>
        <end position="98"/>
    </location>
</feature>
<evidence type="ECO:0000313" key="4">
    <source>
        <dbReference type="WBParaSite" id="ACRNAN_Path_682.g2553.t1"/>
    </source>
</evidence>
<dbReference type="InterPro" id="IPR016024">
    <property type="entry name" value="ARM-type_fold"/>
</dbReference>
<dbReference type="GO" id="GO:0000774">
    <property type="term" value="F:adenyl-nucleotide exchange factor activity"/>
    <property type="evidence" value="ECO:0007669"/>
    <property type="project" value="TreeGrafter"/>
</dbReference>
<dbReference type="SUPFAM" id="SSF48371">
    <property type="entry name" value="ARM repeat"/>
    <property type="match status" value="1"/>
</dbReference>
<dbReference type="Proteomes" id="UP000887540">
    <property type="component" value="Unplaced"/>
</dbReference>
<dbReference type="GO" id="GO:0005783">
    <property type="term" value="C:endoplasmic reticulum"/>
    <property type="evidence" value="ECO:0007669"/>
    <property type="project" value="TreeGrafter"/>
</dbReference>
<evidence type="ECO:0000256" key="1">
    <source>
        <dbReference type="ARBA" id="ARBA00022737"/>
    </source>
</evidence>
<proteinExistence type="predicted"/>
<protein>
    <recommendedName>
        <fullName evidence="2">Nucleotide exchange factor Fes1 domain-containing protein</fullName>
    </recommendedName>
</protein>
<evidence type="ECO:0000259" key="2">
    <source>
        <dbReference type="Pfam" id="PF08609"/>
    </source>
</evidence>
<dbReference type="WBParaSite" id="ACRNAN_Path_682.g2553.t1">
    <property type="protein sequence ID" value="ACRNAN_Path_682.g2553.t1"/>
    <property type="gene ID" value="ACRNAN_Path_682.g2553"/>
</dbReference>
<reference evidence="4" key="1">
    <citation type="submission" date="2022-11" db="UniProtKB">
        <authorList>
            <consortium name="WormBaseParasite"/>
        </authorList>
    </citation>
    <scope>IDENTIFICATION</scope>
</reference>
<dbReference type="AlphaFoldDB" id="A0A914C9T7"/>
<dbReference type="Pfam" id="PF08609">
    <property type="entry name" value="Fes1"/>
    <property type="match status" value="1"/>
</dbReference>
<dbReference type="InterPro" id="IPR011989">
    <property type="entry name" value="ARM-like"/>
</dbReference>
<dbReference type="PANTHER" id="PTHR19316:SF18">
    <property type="entry name" value="HSP70-BINDING PROTEIN 1"/>
    <property type="match status" value="1"/>
</dbReference>
<keyword evidence="1" id="KW-0677">Repeat</keyword>